<evidence type="ECO:0000313" key="5">
    <source>
        <dbReference type="Proteomes" id="UP000007797"/>
    </source>
</evidence>
<evidence type="ECO:0000256" key="1">
    <source>
        <dbReference type="ARBA" id="ARBA00009856"/>
    </source>
</evidence>
<sequence>MDKDGFVLIVKGRKNKAFKGDEKKDLKPSQLQSANDIKRDNQLREKELSKRVNMSSNWGDDDDDNNEKKKKITTTKNRKNNKLFTEVSKRRKIETMKNTEFFKEIIENEKIKSMLQDRLEDIVCYGIGNFEESKKCQEQLSFILALNSLFKISGSLFIYDPVMSDMEINVSTLLGFKIIETNEQCKRSVKCQPDCESQRSTLFYMPFCPRKLYDNVLWANWSPQSLGRLIVIGNSWNLYNESLNKPDESYLQYSYTTKAYQNKLYQEISLPNNYPTKFIFHDLSFHSFELSNQITDDLDLIWKDFNEPPTISNDSEVQ</sequence>
<dbReference type="InterPro" id="IPR012942">
    <property type="entry name" value="SRR1-like"/>
</dbReference>
<dbReference type="AlphaFoldDB" id="F4PR00"/>
<feature type="compositionally biased region" description="Basic and acidic residues" evidence="2">
    <location>
        <begin position="36"/>
        <end position="50"/>
    </location>
</feature>
<feature type="region of interest" description="Disordered" evidence="2">
    <location>
        <begin position="18"/>
        <end position="72"/>
    </location>
</feature>
<dbReference type="PANTHER" id="PTHR28626:SF3">
    <property type="entry name" value="SRR1-LIKE PROTEIN"/>
    <property type="match status" value="1"/>
</dbReference>
<dbReference type="RefSeq" id="XP_004359115.1">
    <property type="nucleotide sequence ID" value="XM_004359058.1"/>
</dbReference>
<organism evidence="4 5">
    <name type="scientific">Cavenderia fasciculata</name>
    <name type="common">Slime mold</name>
    <name type="synonym">Dictyostelium fasciculatum</name>
    <dbReference type="NCBI Taxonomy" id="261658"/>
    <lineage>
        <taxon>Eukaryota</taxon>
        <taxon>Amoebozoa</taxon>
        <taxon>Evosea</taxon>
        <taxon>Eumycetozoa</taxon>
        <taxon>Dictyostelia</taxon>
        <taxon>Acytosteliales</taxon>
        <taxon>Cavenderiaceae</taxon>
        <taxon>Cavenderia</taxon>
    </lineage>
</organism>
<dbReference type="KEGG" id="dfa:DFA_01144"/>
<reference evidence="5" key="1">
    <citation type="journal article" date="2011" name="Genome Res.">
        <title>Phylogeny-wide analysis of social amoeba genomes highlights ancient origins for complex intercellular communication.</title>
        <authorList>
            <person name="Heidel A.J."/>
            <person name="Lawal H.M."/>
            <person name="Felder M."/>
            <person name="Schilde C."/>
            <person name="Helps N.R."/>
            <person name="Tunggal B."/>
            <person name="Rivero F."/>
            <person name="John U."/>
            <person name="Schleicher M."/>
            <person name="Eichinger L."/>
            <person name="Platzer M."/>
            <person name="Noegel A.A."/>
            <person name="Schaap P."/>
            <person name="Gloeckner G."/>
        </authorList>
    </citation>
    <scope>NUCLEOTIDE SEQUENCE [LARGE SCALE GENOMIC DNA]</scope>
    <source>
        <strain evidence="5">SH3</strain>
    </source>
</reference>
<dbReference type="GO" id="GO:0005634">
    <property type="term" value="C:nucleus"/>
    <property type="evidence" value="ECO:0007669"/>
    <property type="project" value="TreeGrafter"/>
</dbReference>
<feature type="compositionally biased region" description="Basic and acidic residues" evidence="2">
    <location>
        <begin position="18"/>
        <end position="27"/>
    </location>
</feature>
<feature type="domain" description="SRR1-like" evidence="3">
    <location>
        <begin position="115"/>
        <end position="286"/>
    </location>
</feature>
<accession>F4PR00</accession>
<dbReference type="OrthoDB" id="551431at2759"/>
<proteinExistence type="inferred from homology"/>
<protein>
    <recommendedName>
        <fullName evidence="3">SRR1-like domain-containing protein</fullName>
    </recommendedName>
</protein>
<gene>
    <name evidence="4" type="ORF">DFA_01144</name>
</gene>
<dbReference type="EMBL" id="GL883010">
    <property type="protein sequence ID" value="EGG21265.1"/>
    <property type="molecule type" value="Genomic_DNA"/>
</dbReference>
<dbReference type="Pfam" id="PF07985">
    <property type="entry name" value="SRR1"/>
    <property type="match status" value="1"/>
</dbReference>
<comment type="similarity">
    <text evidence="1">Belongs to the SRR1 family.</text>
</comment>
<dbReference type="Proteomes" id="UP000007797">
    <property type="component" value="Unassembled WGS sequence"/>
</dbReference>
<evidence type="ECO:0000259" key="3">
    <source>
        <dbReference type="Pfam" id="PF07985"/>
    </source>
</evidence>
<evidence type="ECO:0000313" key="4">
    <source>
        <dbReference type="EMBL" id="EGG21265.1"/>
    </source>
</evidence>
<dbReference type="GeneID" id="14873483"/>
<dbReference type="InterPro" id="IPR040044">
    <property type="entry name" value="SRR1L"/>
</dbReference>
<dbReference type="PANTHER" id="PTHR28626">
    <property type="entry name" value="SRR1-LIKE PROTEIN"/>
    <property type="match status" value="1"/>
</dbReference>
<keyword evidence="5" id="KW-1185">Reference proteome</keyword>
<evidence type="ECO:0000256" key="2">
    <source>
        <dbReference type="SAM" id="MobiDB-lite"/>
    </source>
</evidence>
<name>F4PR00_CACFS</name>
<dbReference type="GO" id="GO:0005737">
    <property type="term" value="C:cytoplasm"/>
    <property type="evidence" value="ECO:0007669"/>
    <property type="project" value="TreeGrafter"/>
</dbReference>